<dbReference type="Gene3D" id="3.40.50.1000">
    <property type="entry name" value="HAD superfamily/HAD-like"/>
    <property type="match status" value="1"/>
</dbReference>
<dbReference type="PANTHER" id="PTHR43344:SF2">
    <property type="entry name" value="PHOSPHOSERINE PHOSPHATASE"/>
    <property type="match status" value="1"/>
</dbReference>
<comment type="similarity">
    <text evidence="3">Belongs to the HAD-like hydrolase superfamily. SerB family.</text>
</comment>
<keyword evidence="6" id="KW-0479">Metal-binding</keyword>
<dbReference type="PANTHER" id="PTHR43344">
    <property type="entry name" value="PHOSPHOSERINE PHOSPHATASE"/>
    <property type="match status" value="1"/>
</dbReference>
<dbReference type="InterPro" id="IPR023214">
    <property type="entry name" value="HAD_sf"/>
</dbReference>
<evidence type="ECO:0000256" key="5">
    <source>
        <dbReference type="ARBA" id="ARBA00022605"/>
    </source>
</evidence>
<dbReference type="GO" id="GO:0005737">
    <property type="term" value="C:cytoplasm"/>
    <property type="evidence" value="ECO:0007669"/>
    <property type="project" value="TreeGrafter"/>
</dbReference>
<reference evidence="12 13" key="1">
    <citation type="journal article" date="2019" name="Emerg. Microbes Infect.">
        <title>Comprehensive subspecies identification of 175 nontuberculous mycobacteria species based on 7547 genomic profiles.</title>
        <authorList>
            <person name="Matsumoto Y."/>
            <person name="Kinjo T."/>
            <person name="Motooka D."/>
            <person name="Nabeya D."/>
            <person name="Jung N."/>
            <person name="Uechi K."/>
            <person name="Horii T."/>
            <person name="Iida T."/>
            <person name="Fujita J."/>
            <person name="Nakamura S."/>
        </authorList>
    </citation>
    <scope>NUCLEOTIDE SEQUENCE [LARGE SCALE GENOMIC DNA]</scope>
    <source>
        <strain evidence="12 13">JCM 17423</strain>
    </source>
</reference>
<sequence length="294" mass="32403">MLEHWIDGPTKSAIADFVAHAVTDIAPEDRVAVFDNDGTLWCEKPAYIQLDFVVRRLAEKAAGDPALRSQQPYRAAAEGDLAWFGGAITKHYRGDDSDLELLAVAGLSLHVSMTVDEYAARVAEFFAHAEHPTLGRPYRECTYAPMVSLLRHLEAHHFTCYVVSGGGRDFMRPVTGALYGIPPERVIGSAQGLSFDGTGDLVIQPTLDVFDDGPEKPVQIWSRIGRRPIVAVGNSNGDDEMLRYCRGLRLLVHHDDADREFAYTAGAERALEHAHAQGWTVISMRDDWATVFGA</sequence>
<evidence type="ECO:0000256" key="11">
    <source>
        <dbReference type="ARBA" id="ARBA00048523"/>
    </source>
</evidence>
<dbReference type="GO" id="GO:0000287">
    <property type="term" value="F:magnesium ion binding"/>
    <property type="evidence" value="ECO:0007669"/>
    <property type="project" value="TreeGrafter"/>
</dbReference>
<evidence type="ECO:0000313" key="13">
    <source>
        <dbReference type="Proteomes" id="UP000466607"/>
    </source>
</evidence>
<keyword evidence="5" id="KW-0028">Amino-acid biosynthesis</keyword>
<dbReference type="InterPro" id="IPR036412">
    <property type="entry name" value="HAD-like_sf"/>
</dbReference>
<keyword evidence="13" id="KW-1185">Reference proteome</keyword>
<evidence type="ECO:0000256" key="1">
    <source>
        <dbReference type="ARBA" id="ARBA00001946"/>
    </source>
</evidence>
<organism evidence="12 13">
    <name type="scientific">Mycolicibacterium litorale</name>
    <dbReference type="NCBI Taxonomy" id="758802"/>
    <lineage>
        <taxon>Bacteria</taxon>
        <taxon>Bacillati</taxon>
        <taxon>Actinomycetota</taxon>
        <taxon>Actinomycetes</taxon>
        <taxon>Mycobacteriales</taxon>
        <taxon>Mycobacteriaceae</taxon>
        <taxon>Mycolicibacterium</taxon>
    </lineage>
</organism>
<dbReference type="Pfam" id="PF12710">
    <property type="entry name" value="HAD"/>
    <property type="match status" value="1"/>
</dbReference>
<comment type="catalytic activity">
    <reaction evidence="11">
        <text>O-phospho-D-serine + H2O = D-serine + phosphate</text>
        <dbReference type="Rhea" id="RHEA:24873"/>
        <dbReference type="ChEBI" id="CHEBI:15377"/>
        <dbReference type="ChEBI" id="CHEBI:35247"/>
        <dbReference type="ChEBI" id="CHEBI:43474"/>
        <dbReference type="ChEBI" id="CHEBI:58680"/>
        <dbReference type="EC" id="3.1.3.3"/>
    </reaction>
</comment>
<dbReference type="CDD" id="cd01427">
    <property type="entry name" value="HAD_like"/>
    <property type="match status" value="1"/>
</dbReference>
<evidence type="ECO:0000256" key="9">
    <source>
        <dbReference type="ARBA" id="ARBA00023299"/>
    </source>
</evidence>
<evidence type="ECO:0000256" key="4">
    <source>
        <dbReference type="ARBA" id="ARBA00012640"/>
    </source>
</evidence>
<dbReference type="EMBL" id="AP022586">
    <property type="protein sequence ID" value="BBY14580.1"/>
    <property type="molecule type" value="Genomic_DNA"/>
</dbReference>
<comment type="catalytic activity">
    <reaction evidence="10">
        <text>O-phospho-L-serine + H2O = L-serine + phosphate</text>
        <dbReference type="Rhea" id="RHEA:21208"/>
        <dbReference type="ChEBI" id="CHEBI:15377"/>
        <dbReference type="ChEBI" id="CHEBI:33384"/>
        <dbReference type="ChEBI" id="CHEBI:43474"/>
        <dbReference type="ChEBI" id="CHEBI:57524"/>
        <dbReference type="EC" id="3.1.3.3"/>
    </reaction>
</comment>
<proteinExistence type="inferred from homology"/>
<evidence type="ECO:0000256" key="10">
    <source>
        <dbReference type="ARBA" id="ARBA00048138"/>
    </source>
</evidence>
<dbReference type="GO" id="GO:0036424">
    <property type="term" value="F:L-phosphoserine phosphatase activity"/>
    <property type="evidence" value="ECO:0007669"/>
    <property type="project" value="TreeGrafter"/>
</dbReference>
<dbReference type="GO" id="GO:0006564">
    <property type="term" value="P:L-serine biosynthetic process"/>
    <property type="evidence" value="ECO:0007669"/>
    <property type="project" value="UniProtKB-KW"/>
</dbReference>
<gene>
    <name evidence="12" type="ORF">MLIT_01720</name>
</gene>
<evidence type="ECO:0000256" key="3">
    <source>
        <dbReference type="ARBA" id="ARBA00009184"/>
    </source>
</evidence>
<dbReference type="RefSeq" id="WP_134055567.1">
    <property type="nucleotide sequence ID" value="NZ_AP022586.1"/>
</dbReference>
<keyword evidence="9" id="KW-0718">Serine biosynthesis</keyword>
<dbReference type="InterPro" id="IPR050582">
    <property type="entry name" value="HAD-like_SerB"/>
</dbReference>
<dbReference type="SUPFAM" id="SSF56784">
    <property type="entry name" value="HAD-like"/>
    <property type="match status" value="1"/>
</dbReference>
<keyword evidence="7" id="KW-0378">Hydrolase</keyword>
<evidence type="ECO:0000256" key="2">
    <source>
        <dbReference type="ARBA" id="ARBA00005135"/>
    </source>
</evidence>
<evidence type="ECO:0000256" key="8">
    <source>
        <dbReference type="ARBA" id="ARBA00022842"/>
    </source>
</evidence>
<dbReference type="Proteomes" id="UP000466607">
    <property type="component" value="Chromosome"/>
</dbReference>
<dbReference type="AlphaFoldDB" id="A0AAD1MR77"/>
<evidence type="ECO:0000313" key="12">
    <source>
        <dbReference type="EMBL" id="BBY14580.1"/>
    </source>
</evidence>
<dbReference type="EC" id="3.1.3.3" evidence="4"/>
<name>A0AAD1MR77_9MYCO</name>
<comment type="cofactor">
    <cofactor evidence="1">
        <name>Mg(2+)</name>
        <dbReference type="ChEBI" id="CHEBI:18420"/>
    </cofactor>
</comment>
<accession>A0AAD1MR77</accession>
<evidence type="ECO:0000256" key="7">
    <source>
        <dbReference type="ARBA" id="ARBA00022801"/>
    </source>
</evidence>
<keyword evidence="8" id="KW-0460">Magnesium</keyword>
<protein>
    <recommendedName>
        <fullName evidence="4">phosphoserine phosphatase</fullName>
        <ecNumber evidence="4">3.1.3.3</ecNumber>
    </recommendedName>
</protein>
<evidence type="ECO:0000256" key="6">
    <source>
        <dbReference type="ARBA" id="ARBA00022723"/>
    </source>
</evidence>
<comment type="pathway">
    <text evidence="2">Amino-acid biosynthesis; L-serine biosynthesis; L-serine from 3-phospho-D-glycerate: step 3/3.</text>
</comment>